<reference evidence="4 5" key="1">
    <citation type="submission" date="2019-03" db="EMBL/GenBank/DDBJ databases">
        <title>Genomic Encyclopedia of Type Strains, Phase IV (KMG-IV): sequencing the most valuable type-strain genomes for metagenomic binning, comparative biology and taxonomic classification.</title>
        <authorList>
            <person name="Goeker M."/>
        </authorList>
    </citation>
    <scope>NUCLEOTIDE SEQUENCE [LARGE SCALE GENOMIC DNA]</scope>
    <source>
        <strain evidence="4 5">DSM 100309</strain>
    </source>
</reference>
<evidence type="ECO:0000256" key="1">
    <source>
        <dbReference type="SAM" id="MobiDB-lite"/>
    </source>
</evidence>
<name>A0A4R3YJ19_9PROT</name>
<feature type="compositionally biased region" description="Basic residues" evidence="1">
    <location>
        <begin position="93"/>
        <end position="112"/>
    </location>
</feature>
<proteinExistence type="predicted"/>
<feature type="chain" id="PRO_5020591531" description="Glycine zipper domain-containing protein" evidence="2">
    <location>
        <begin position="22"/>
        <end position="112"/>
    </location>
</feature>
<dbReference type="EMBL" id="SMCO01000001">
    <property type="protein sequence ID" value="TCV90693.1"/>
    <property type="molecule type" value="Genomic_DNA"/>
</dbReference>
<evidence type="ECO:0000256" key="2">
    <source>
        <dbReference type="SAM" id="SignalP"/>
    </source>
</evidence>
<keyword evidence="5" id="KW-1185">Reference proteome</keyword>
<feature type="domain" description="Glycine zipper" evidence="3">
    <location>
        <begin position="30"/>
        <end position="67"/>
    </location>
</feature>
<dbReference type="AlphaFoldDB" id="A0A4R3YJ19"/>
<comment type="caution">
    <text evidence="4">The sequence shown here is derived from an EMBL/GenBank/DDBJ whole genome shotgun (WGS) entry which is preliminary data.</text>
</comment>
<feature type="signal peptide" evidence="2">
    <location>
        <begin position="1"/>
        <end position="21"/>
    </location>
</feature>
<accession>A0A4R3YJ19</accession>
<keyword evidence="2" id="KW-0732">Signal</keyword>
<dbReference type="Pfam" id="PF13488">
    <property type="entry name" value="Gly-zipper_Omp"/>
    <property type="match status" value="1"/>
</dbReference>
<protein>
    <recommendedName>
        <fullName evidence="3">Glycine zipper domain-containing protein</fullName>
    </recommendedName>
</protein>
<feature type="region of interest" description="Disordered" evidence="1">
    <location>
        <begin position="82"/>
        <end position="112"/>
    </location>
</feature>
<evidence type="ECO:0000259" key="3">
    <source>
        <dbReference type="Pfam" id="PF13488"/>
    </source>
</evidence>
<dbReference type="Proteomes" id="UP000295367">
    <property type="component" value="Unassembled WGS sequence"/>
</dbReference>
<gene>
    <name evidence="4" type="ORF">EDC63_101667</name>
</gene>
<organism evidence="4 5">
    <name type="scientific">Sulfurirhabdus autotrophica</name>
    <dbReference type="NCBI Taxonomy" id="1706046"/>
    <lineage>
        <taxon>Bacteria</taxon>
        <taxon>Pseudomonadati</taxon>
        <taxon>Pseudomonadota</taxon>
        <taxon>Betaproteobacteria</taxon>
        <taxon>Nitrosomonadales</taxon>
        <taxon>Sulfuricellaceae</taxon>
        <taxon>Sulfurirhabdus</taxon>
    </lineage>
</organism>
<evidence type="ECO:0000313" key="4">
    <source>
        <dbReference type="EMBL" id="TCV90693.1"/>
    </source>
</evidence>
<dbReference type="RefSeq" id="WP_124947409.1">
    <property type="nucleotide sequence ID" value="NZ_BHVT01000073.1"/>
</dbReference>
<sequence length="112" mass="11235">MNKLGLVGLLLASALSVPAVAGGINGDAVIGGALGGAAGAAIGSAVGGRNGAIIGGGLGGATGAAVATSGQRNERTRRDVVYVNDDDYDRHDNGRHRGHYKHKHKHGHDYDD</sequence>
<evidence type="ECO:0000313" key="5">
    <source>
        <dbReference type="Proteomes" id="UP000295367"/>
    </source>
</evidence>
<dbReference type="InterPro" id="IPR039567">
    <property type="entry name" value="Gly-zipper"/>
</dbReference>